<sequence length="105" mass="11921">FDIDGNKAPGPDGFSSQFFKDSWNVVGDDVCKAIRDFFLNWKLLKEVNATVISLVPKVASPCKVQISDNILLSQELIRNYHRSRGHAKCAFKIDIEKAYDSVEWD</sequence>
<comment type="caution">
    <text evidence="1">The sequence shown here is derived from an EMBL/GenBank/DDBJ whole genome shotgun (WGS) entry which is preliminary data.</text>
</comment>
<protein>
    <submittedName>
        <fullName evidence="1">RNA-directed DNA polymerase, eukaryota, reverse transcriptase zinc-binding domain protein</fullName>
    </submittedName>
</protein>
<feature type="non-terminal residue" evidence="1">
    <location>
        <position position="105"/>
    </location>
</feature>
<name>A0A699WNW0_TANCI</name>
<keyword evidence="1" id="KW-0808">Transferase</keyword>
<accession>A0A699WNW0</accession>
<keyword evidence="1" id="KW-0695">RNA-directed DNA polymerase</keyword>
<reference evidence="1" key="1">
    <citation type="journal article" date="2019" name="Sci. Rep.">
        <title>Draft genome of Tanacetum cinerariifolium, the natural source of mosquito coil.</title>
        <authorList>
            <person name="Yamashiro T."/>
            <person name="Shiraishi A."/>
            <person name="Satake H."/>
            <person name="Nakayama K."/>
        </authorList>
    </citation>
    <scope>NUCLEOTIDE SEQUENCE</scope>
</reference>
<feature type="non-terminal residue" evidence="1">
    <location>
        <position position="1"/>
    </location>
</feature>
<gene>
    <name evidence="1" type="ORF">Tci_919325</name>
</gene>
<dbReference type="AlphaFoldDB" id="A0A699WNW0"/>
<proteinExistence type="predicted"/>
<keyword evidence="1" id="KW-0548">Nucleotidyltransferase</keyword>
<evidence type="ECO:0000313" key="1">
    <source>
        <dbReference type="EMBL" id="GFD47356.1"/>
    </source>
</evidence>
<organism evidence="1">
    <name type="scientific">Tanacetum cinerariifolium</name>
    <name type="common">Dalmatian daisy</name>
    <name type="synonym">Chrysanthemum cinerariifolium</name>
    <dbReference type="NCBI Taxonomy" id="118510"/>
    <lineage>
        <taxon>Eukaryota</taxon>
        <taxon>Viridiplantae</taxon>
        <taxon>Streptophyta</taxon>
        <taxon>Embryophyta</taxon>
        <taxon>Tracheophyta</taxon>
        <taxon>Spermatophyta</taxon>
        <taxon>Magnoliopsida</taxon>
        <taxon>eudicotyledons</taxon>
        <taxon>Gunneridae</taxon>
        <taxon>Pentapetalae</taxon>
        <taxon>asterids</taxon>
        <taxon>campanulids</taxon>
        <taxon>Asterales</taxon>
        <taxon>Asteraceae</taxon>
        <taxon>Asteroideae</taxon>
        <taxon>Anthemideae</taxon>
        <taxon>Anthemidinae</taxon>
        <taxon>Tanacetum</taxon>
    </lineage>
</organism>
<dbReference type="EMBL" id="BKCJ011697380">
    <property type="protein sequence ID" value="GFD47356.1"/>
    <property type="molecule type" value="Genomic_DNA"/>
</dbReference>
<dbReference type="GO" id="GO:0003964">
    <property type="term" value="F:RNA-directed DNA polymerase activity"/>
    <property type="evidence" value="ECO:0007669"/>
    <property type="project" value="UniProtKB-KW"/>
</dbReference>